<protein>
    <submittedName>
        <fullName evidence="3">Hypothetical_protein</fullName>
    </submittedName>
</protein>
<name>A0AA86VRR8_9EUKA</name>
<keyword evidence="4" id="KW-1185">Reference proteome</keyword>
<dbReference type="EMBL" id="CAXDID020000143">
    <property type="protein sequence ID" value="CAL6039773.1"/>
    <property type="molecule type" value="Genomic_DNA"/>
</dbReference>
<evidence type="ECO:0000313" key="3">
    <source>
        <dbReference type="EMBL" id="CAL6039773.1"/>
    </source>
</evidence>
<dbReference type="EMBL" id="CATOUU010001155">
    <property type="protein sequence ID" value="CAI9974863.1"/>
    <property type="molecule type" value="Genomic_DNA"/>
</dbReference>
<feature type="region of interest" description="Disordered" evidence="1">
    <location>
        <begin position="56"/>
        <end position="78"/>
    </location>
</feature>
<dbReference type="AlphaFoldDB" id="A0AA86VRR8"/>
<gene>
    <name evidence="3" type="ORF">HINF_LOCUS38017</name>
    <name evidence="2" type="ORF">HINF_LOCUS62508</name>
</gene>
<evidence type="ECO:0000313" key="4">
    <source>
        <dbReference type="Proteomes" id="UP001642409"/>
    </source>
</evidence>
<dbReference type="Proteomes" id="UP001642409">
    <property type="component" value="Unassembled WGS sequence"/>
</dbReference>
<sequence>MTNGNKHKITTLQLSRRRFGVAIQLNMFLKITKYIVILLNINQHNFQSIIGQRHQSFLSNSKKKDSKGCDDQRKEKNREKVTSIDVIYGDVFFQIGIMSKNMQKLTITLIQLRCDVFIFNQCKQ</sequence>
<proteinExistence type="predicted"/>
<comment type="caution">
    <text evidence="2">The sequence shown here is derived from an EMBL/GenBank/DDBJ whole genome shotgun (WGS) entry which is preliminary data.</text>
</comment>
<feature type="compositionally biased region" description="Basic and acidic residues" evidence="1">
    <location>
        <begin position="62"/>
        <end position="78"/>
    </location>
</feature>
<accession>A0AA86VRR8</accession>
<organism evidence="2">
    <name type="scientific">Hexamita inflata</name>
    <dbReference type="NCBI Taxonomy" id="28002"/>
    <lineage>
        <taxon>Eukaryota</taxon>
        <taxon>Metamonada</taxon>
        <taxon>Diplomonadida</taxon>
        <taxon>Hexamitidae</taxon>
        <taxon>Hexamitinae</taxon>
        <taxon>Hexamita</taxon>
    </lineage>
</organism>
<evidence type="ECO:0000313" key="2">
    <source>
        <dbReference type="EMBL" id="CAI9974863.1"/>
    </source>
</evidence>
<evidence type="ECO:0000256" key="1">
    <source>
        <dbReference type="SAM" id="MobiDB-lite"/>
    </source>
</evidence>
<reference evidence="3 4" key="2">
    <citation type="submission" date="2024-07" db="EMBL/GenBank/DDBJ databases">
        <authorList>
            <person name="Akdeniz Z."/>
        </authorList>
    </citation>
    <scope>NUCLEOTIDE SEQUENCE [LARGE SCALE GENOMIC DNA]</scope>
</reference>
<reference evidence="2" key="1">
    <citation type="submission" date="2023-06" db="EMBL/GenBank/DDBJ databases">
        <authorList>
            <person name="Kurt Z."/>
        </authorList>
    </citation>
    <scope>NUCLEOTIDE SEQUENCE</scope>
</reference>